<dbReference type="PROSITE" id="PS51318">
    <property type="entry name" value="TAT"/>
    <property type="match status" value="1"/>
</dbReference>
<dbReference type="AlphaFoldDB" id="A0A4R2C3Z1"/>
<reference evidence="1 2" key="1">
    <citation type="submission" date="2019-03" db="EMBL/GenBank/DDBJ databases">
        <title>Genomic Encyclopedia of Type Strains, Phase IV (KMG-IV): sequencing the most valuable type-strain genomes for metagenomic binning, comparative biology and taxonomic classification.</title>
        <authorList>
            <person name="Goeker M."/>
        </authorList>
    </citation>
    <scope>NUCLEOTIDE SEQUENCE [LARGE SCALE GENOMIC DNA]</scope>
    <source>
        <strain evidence="1 2">DSM 18401</strain>
    </source>
</reference>
<dbReference type="Proteomes" id="UP000295351">
    <property type="component" value="Unassembled WGS sequence"/>
</dbReference>
<dbReference type="EMBL" id="SLVX01000031">
    <property type="protein sequence ID" value="TCN34941.1"/>
    <property type="molecule type" value="Genomic_DNA"/>
</dbReference>
<dbReference type="RefSeq" id="WP_133036683.1">
    <property type="nucleotide sequence ID" value="NZ_BAABEI010000012.1"/>
</dbReference>
<accession>A0A4R2C3Z1</accession>
<evidence type="ECO:0000313" key="1">
    <source>
        <dbReference type="EMBL" id="TCN34941.1"/>
    </source>
</evidence>
<comment type="caution">
    <text evidence="1">The sequence shown here is derived from an EMBL/GenBank/DDBJ whole genome shotgun (WGS) entry which is preliminary data.</text>
</comment>
<dbReference type="InterPro" id="IPR006311">
    <property type="entry name" value="TAT_signal"/>
</dbReference>
<keyword evidence="2" id="KW-1185">Reference proteome</keyword>
<proteinExistence type="predicted"/>
<sequence>MPNESVPVAGEAMPANLSRRFFLSRMGGVAAASALAAAPVAAASGPEENPELLRLGARFEAAHADYFATSERVSELQPVFRAMAPTIPPEIVGSEFDRFNGWGYGDIYRDPASPKVEDMKGADGRRMLVISSHALERHFKGEKMPKGIERLYRLAFDFEGATDAALQSSGLATALQEHHNADGTLRRVIYDMSQTRARTPAGLGIKVRATAAYAALGADERFSASLWLAKSMWGDLEEGEVL</sequence>
<organism evidence="1 2">
    <name type="scientific">Shinella granuli</name>
    <dbReference type="NCBI Taxonomy" id="323621"/>
    <lineage>
        <taxon>Bacteria</taxon>
        <taxon>Pseudomonadati</taxon>
        <taxon>Pseudomonadota</taxon>
        <taxon>Alphaproteobacteria</taxon>
        <taxon>Hyphomicrobiales</taxon>
        <taxon>Rhizobiaceae</taxon>
        <taxon>Shinella</taxon>
    </lineage>
</organism>
<evidence type="ECO:0000313" key="2">
    <source>
        <dbReference type="Proteomes" id="UP000295351"/>
    </source>
</evidence>
<gene>
    <name evidence="1" type="ORF">EV665_13120</name>
</gene>
<name>A0A4R2C3Z1_SHIGR</name>
<protein>
    <submittedName>
        <fullName evidence="1">Uncharacterized protein</fullName>
    </submittedName>
</protein>